<dbReference type="Pfam" id="PF22725">
    <property type="entry name" value="GFO_IDH_MocA_C3"/>
    <property type="match status" value="1"/>
</dbReference>
<comment type="caution">
    <text evidence="3">The sequence shown here is derived from an EMBL/GenBank/DDBJ whole genome shotgun (WGS) entry which is preliminary data.</text>
</comment>
<evidence type="ECO:0008006" key="4">
    <source>
        <dbReference type="Google" id="ProtNLM"/>
    </source>
</evidence>
<dbReference type="EMBL" id="LAZR01005587">
    <property type="protein sequence ID" value="KKM98718.1"/>
    <property type="molecule type" value="Genomic_DNA"/>
</dbReference>
<reference evidence="3" key="1">
    <citation type="journal article" date="2015" name="Nature">
        <title>Complex archaea that bridge the gap between prokaryotes and eukaryotes.</title>
        <authorList>
            <person name="Spang A."/>
            <person name="Saw J.H."/>
            <person name="Jorgensen S.L."/>
            <person name="Zaremba-Niedzwiedzka K."/>
            <person name="Martijn J."/>
            <person name="Lind A.E."/>
            <person name="van Eijk R."/>
            <person name="Schleper C."/>
            <person name="Guy L."/>
            <person name="Ettema T.J."/>
        </authorList>
    </citation>
    <scope>NUCLEOTIDE SEQUENCE</scope>
</reference>
<dbReference type="PROSITE" id="PS51318">
    <property type="entry name" value="TAT"/>
    <property type="match status" value="1"/>
</dbReference>
<gene>
    <name evidence="3" type="ORF">LCGC14_1155080</name>
</gene>
<dbReference type="Pfam" id="PF01408">
    <property type="entry name" value="GFO_IDH_MocA"/>
    <property type="match status" value="1"/>
</dbReference>
<dbReference type="AlphaFoldDB" id="A0A0F9LZ59"/>
<dbReference type="InterPro" id="IPR019546">
    <property type="entry name" value="TAT_signal_bac_arc"/>
</dbReference>
<dbReference type="SUPFAM" id="SSF51735">
    <property type="entry name" value="NAD(P)-binding Rossmann-fold domains"/>
    <property type="match status" value="1"/>
</dbReference>
<evidence type="ECO:0000259" key="1">
    <source>
        <dbReference type="Pfam" id="PF01408"/>
    </source>
</evidence>
<dbReference type="Gene3D" id="3.30.360.10">
    <property type="entry name" value="Dihydrodipicolinate Reductase, domain 2"/>
    <property type="match status" value="1"/>
</dbReference>
<dbReference type="InterPro" id="IPR000683">
    <property type="entry name" value="Gfo/Idh/MocA-like_OxRdtase_N"/>
</dbReference>
<evidence type="ECO:0000313" key="3">
    <source>
        <dbReference type="EMBL" id="KKM98718.1"/>
    </source>
</evidence>
<feature type="domain" description="Gfo/Idh/MocA-like oxidoreductase N-terminal" evidence="1">
    <location>
        <begin position="43"/>
        <end position="166"/>
    </location>
</feature>
<dbReference type="InterPro" id="IPR050463">
    <property type="entry name" value="Gfo/Idh/MocA_oxidrdct_glycsds"/>
</dbReference>
<dbReference type="NCBIfam" id="TIGR01409">
    <property type="entry name" value="TAT_signal_seq"/>
    <property type="match status" value="1"/>
</dbReference>
<dbReference type="Gene3D" id="3.40.50.720">
    <property type="entry name" value="NAD(P)-binding Rossmann-like Domain"/>
    <property type="match status" value="1"/>
</dbReference>
<dbReference type="PANTHER" id="PTHR43818">
    <property type="entry name" value="BCDNA.GH03377"/>
    <property type="match status" value="1"/>
</dbReference>
<dbReference type="PANTHER" id="PTHR43818:SF5">
    <property type="entry name" value="OXIDOREDUCTASE FAMILY PROTEIN"/>
    <property type="match status" value="1"/>
</dbReference>
<feature type="domain" description="GFO/IDH/MocA-like oxidoreductase" evidence="2">
    <location>
        <begin position="230"/>
        <end position="332"/>
    </location>
</feature>
<dbReference type="InterPro" id="IPR036291">
    <property type="entry name" value="NAD(P)-bd_dom_sf"/>
</dbReference>
<accession>A0A0F9LZ59</accession>
<protein>
    <recommendedName>
        <fullName evidence="4">Gfo/Idh/MocA-like oxidoreductase N-terminal domain-containing protein</fullName>
    </recommendedName>
</protein>
<evidence type="ECO:0000259" key="2">
    <source>
        <dbReference type="Pfam" id="PF22725"/>
    </source>
</evidence>
<dbReference type="GO" id="GO:0000166">
    <property type="term" value="F:nucleotide binding"/>
    <property type="evidence" value="ECO:0007669"/>
    <property type="project" value="InterPro"/>
</dbReference>
<name>A0A0F9LZ59_9ZZZZ</name>
<sequence length="447" mass="50087">MSQNRRNFIKKASVGAAGIAFGGSINAMSVPSYRNIFGANDKINCAVIGVRSRAKAHFNAIKTDPNAKVLYSCDVDDKIIEEHNIWCQENIGYVPKVEKDFRKVLEDKDVDAVFIATPEHWHAPMAIMALQAGKHVYVEKPCSHNPHENQLLVEAQKKYGKKVQMGNQQRSAKTSILAVKEIKEGIIGDVYKGEAYYSNNRGSIGTGKKIEVPPTLDWEMWQGPAVREDFRDNIHPYNWHWFRNWGTGEVHNNGTHEIDICRWALGVGLPESVTSFGGKYTFDDDWEFVDNQQLTYKYPDNKFITWTGHSRGVIMPDQPGRGATIYGSKGIITLGRDGYQQYDLGGKLIKEEKEDGGQSAGTNTRGEGGLDVNHITNFFAAIREDKSLHSDINDASVTTMLCHLGNMAQDAGETIKIDPATGKVTNNEKVMKDWWKREYADGWEPSV</sequence>
<dbReference type="InterPro" id="IPR006311">
    <property type="entry name" value="TAT_signal"/>
</dbReference>
<dbReference type="InterPro" id="IPR055170">
    <property type="entry name" value="GFO_IDH_MocA-like_dom"/>
</dbReference>
<organism evidence="3">
    <name type="scientific">marine sediment metagenome</name>
    <dbReference type="NCBI Taxonomy" id="412755"/>
    <lineage>
        <taxon>unclassified sequences</taxon>
        <taxon>metagenomes</taxon>
        <taxon>ecological metagenomes</taxon>
    </lineage>
</organism>
<dbReference type="SUPFAM" id="SSF55347">
    <property type="entry name" value="Glyceraldehyde-3-phosphate dehydrogenase-like, C-terminal domain"/>
    <property type="match status" value="1"/>
</dbReference>
<proteinExistence type="predicted"/>